<gene>
    <name evidence="1" type="ORF">BV898_08134</name>
</gene>
<name>A0A1W0WRM8_HYPEX</name>
<organism evidence="1 2">
    <name type="scientific">Hypsibius exemplaris</name>
    <name type="common">Freshwater tardigrade</name>
    <dbReference type="NCBI Taxonomy" id="2072580"/>
    <lineage>
        <taxon>Eukaryota</taxon>
        <taxon>Metazoa</taxon>
        <taxon>Ecdysozoa</taxon>
        <taxon>Tardigrada</taxon>
        <taxon>Eutardigrada</taxon>
        <taxon>Parachela</taxon>
        <taxon>Hypsibioidea</taxon>
        <taxon>Hypsibiidae</taxon>
        <taxon>Hypsibius</taxon>
    </lineage>
</organism>
<comment type="caution">
    <text evidence="1">The sequence shown here is derived from an EMBL/GenBank/DDBJ whole genome shotgun (WGS) entry which is preliminary data.</text>
</comment>
<dbReference type="AlphaFoldDB" id="A0A1W0WRM8"/>
<dbReference type="EMBL" id="MTYJ01000056">
    <property type="protein sequence ID" value="OQV17844.1"/>
    <property type="molecule type" value="Genomic_DNA"/>
</dbReference>
<dbReference type="Proteomes" id="UP000192578">
    <property type="component" value="Unassembled WGS sequence"/>
</dbReference>
<sequence>MGFQFFWSSIDSIPDYNPPSVVSPLRPRFRSSVRGPVSPSRVRILRSWSHHSVQGFDPPSVVPSLRLRVRILRPWSHHSVQGSDPPSVIHNSVQDSDPPSEVPILRSWSYNSVQGTDSSVRGPATPCGAQSLDPKFHHSVRAPPFSRVSITLSSFAIRSRLHNSIRAISSVRGTTIPSEVPPSVVVLFHLKLHKTIRLEFSYSDRSPTFHSGSHAFVRRSTTLSVRNLLKVPPLSPIESPTVQRRCCLGMTNIKARTSVSYSTSHIPGLACIA</sequence>
<keyword evidence="2" id="KW-1185">Reference proteome</keyword>
<protein>
    <submittedName>
        <fullName evidence="1">Uncharacterized protein</fullName>
    </submittedName>
</protein>
<proteinExistence type="predicted"/>
<evidence type="ECO:0000313" key="1">
    <source>
        <dbReference type="EMBL" id="OQV17844.1"/>
    </source>
</evidence>
<evidence type="ECO:0000313" key="2">
    <source>
        <dbReference type="Proteomes" id="UP000192578"/>
    </source>
</evidence>
<reference evidence="2" key="1">
    <citation type="submission" date="2017-01" db="EMBL/GenBank/DDBJ databases">
        <title>Comparative genomics of anhydrobiosis in the tardigrade Hypsibius dujardini.</title>
        <authorList>
            <person name="Yoshida Y."/>
            <person name="Koutsovoulos G."/>
            <person name="Laetsch D."/>
            <person name="Stevens L."/>
            <person name="Kumar S."/>
            <person name="Horikawa D."/>
            <person name="Ishino K."/>
            <person name="Komine S."/>
            <person name="Tomita M."/>
            <person name="Blaxter M."/>
            <person name="Arakawa K."/>
        </authorList>
    </citation>
    <scope>NUCLEOTIDE SEQUENCE [LARGE SCALE GENOMIC DNA]</scope>
    <source>
        <strain evidence="2">Z151</strain>
    </source>
</reference>
<accession>A0A1W0WRM8</accession>